<feature type="signal peptide" evidence="1">
    <location>
        <begin position="1"/>
        <end position="20"/>
    </location>
</feature>
<dbReference type="Pfam" id="PF00581">
    <property type="entry name" value="Rhodanese"/>
    <property type="match status" value="1"/>
</dbReference>
<dbReference type="Gene3D" id="3.40.250.10">
    <property type="entry name" value="Rhodanese-like domain"/>
    <property type="match status" value="1"/>
</dbReference>
<dbReference type="RefSeq" id="WP_377362549.1">
    <property type="nucleotide sequence ID" value="NZ_JBHRYN010000008.1"/>
</dbReference>
<feature type="domain" description="Rhodanese" evidence="2">
    <location>
        <begin position="80"/>
        <end position="183"/>
    </location>
</feature>
<dbReference type="InterPro" id="IPR036873">
    <property type="entry name" value="Rhodanese-like_dom_sf"/>
</dbReference>
<evidence type="ECO:0000313" key="4">
    <source>
        <dbReference type="Proteomes" id="UP001595710"/>
    </source>
</evidence>
<accession>A0ABV7WQH0</accession>
<dbReference type="SMART" id="SM00450">
    <property type="entry name" value="RHOD"/>
    <property type="match status" value="1"/>
</dbReference>
<dbReference type="SUPFAM" id="SSF52821">
    <property type="entry name" value="Rhodanese/Cell cycle control phosphatase"/>
    <property type="match status" value="1"/>
</dbReference>
<reference evidence="4" key="1">
    <citation type="journal article" date="2019" name="Int. J. Syst. Evol. Microbiol.">
        <title>The Global Catalogue of Microorganisms (GCM) 10K type strain sequencing project: providing services to taxonomists for standard genome sequencing and annotation.</title>
        <authorList>
            <consortium name="The Broad Institute Genomics Platform"/>
            <consortium name="The Broad Institute Genome Sequencing Center for Infectious Disease"/>
            <person name="Wu L."/>
            <person name="Ma J."/>
        </authorList>
    </citation>
    <scope>NUCLEOTIDE SEQUENCE [LARGE SCALE GENOMIC DNA]</scope>
    <source>
        <strain evidence="4">CECT 8288</strain>
    </source>
</reference>
<dbReference type="Proteomes" id="UP001595710">
    <property type="component" value="Unassembled WGS sequence"/>
</dbReference>
<evidence type="ECO:0000259" key="2">
    <source>
        <dbReference type="PROSITE" id="PS50206"/>
    </source>
</evidence>
<dbReference type="PROSITE" id="PS50206">
    <property type="entry name" value="RHODANESE_3"/>
    <property type="match status" value="1"/>
</dbReference>
<feature type="chain" id="PRO_5045258868" evidence="1">
    <location>
        <begin position="21"/>
        <end position="186"/>
    </location>
</feature>
<evidence type="ECO:0000313" key="3">
    <source>
        <dbReference type="EMBL" id="MFC3701297.1"/>
    </source>
</evidence>
<gene>
    <name evidence="3" type="ORF">ACFOND_06550</name>
</gene>
<keyword evidence="1" id="KW-0732">Signal</keyword>
<protein>
    <submittedName>
        <fullName evidence="3">Rhodanese-like domain-containing protein</fullName>
    </submittedName>
</protein>
<dbReference type="InterPro" id="IPR001763">
    <property type="entry name" value="Rhodanese-like_dom"/>
</dbReference>
<organism evidence="3 4">
    <name type="scientific">Reinekea marina</name>
    <dbReference type="NCBI Taxonomy" id="1310421"/>
    <lineage>
        <taxon>Bacteria</taxon>
        <taxon>Pseudomonadati</taxon>
        <taxon>Pseudomonadota</taxon>
        <taxon>Gammaproteobacteria</taxon>
        <taxon>Oceanospirillales</taxon>
        <taxon>Saccharospirillaceae</taxon>
        <taxon>Reinekea</taxon>
    </lineage>
</organism>
<dbReference type="CDD" id="cd00158">
    <property type="entry name" value="RHOD"/>
    <property type="match status" value="1"/>
</dbReference>
<name>A0ABV7WQH0_9GAMM</name>
<evidence type="ECO:0000256" key="1">
    <source>
        <dbReference type="SAM" id="SignalP"/>
    </source>
</evidence>
<keyword evidence="4" id="KW-1185">Reference proteome</keyword>
<proteinExistence type="predicted"/>
<dbReference type="EMBL" id="JBHRYN010000008">
    <property type="protein sequence ID" value="MFC3701297.1"/>
    <property type="molecule type" value="Genomic_DNA"/>
</dbReference>
<comment type="caution">
    <text evidence="3">The sequence shown here is derived from an EMBL/GenBank/DDBJ whole genome shotgun (WGS) entry which is preliminary data.</text>
</comment>
<sequence>MNRFLTFLTLIGLAVNGAMADNSLPISSDITEVTVNTDEGPFTITRQANDMQLIGGVLQPLIPVAGVHPMGELEVLEALNDPEFVVVDMRTIDWRAKSTIPGSIHIPYIEIAARLDELGCTGSEGAWDCTNARKVVAFCNGPACGQSPIAIRAMDREGYPTDKIYYYRGGMQSWTVMGLSVLEDAF</sequence>